<evidence type="ECO:0000256" key="1">
    <source>
        <dbReference type="SAM" id="MobiDB-lite"/>
    </source>
</evidence>
<accession>A0A3E0HDP5</accession>
<evidence type="ECO:0000313" key="3">
    <source>
        <dbReference type="EMBL" id="REH42924.1"/>
    </source>
</evidence>
<evidence type="ECO:0000313" key="4">
    <source>
        <dbReference type="Proteomes" id="UP000256269"/>
    </source>
</evidence>
<dbReference type="Proteomes" id="UP000256269">
    <property type="component" value="Unassembled WGS sequence"/>
</dbReference>
<organism evidence="3 4">
    <name type="scientific">Kutzneria buriramensis</name>
    <dbReference type="NCBI Taxonomy" id="1045776"/>
    <lineage>
        <taxon>Bacteria</taxon>
        <taxon>Bacillati</taxon>
        <taxon>Actinomycetota</taxon>
        <taxon>Actinomycetes</taxon>
        <taxon>Pseudonocardiales</taxon>
        <taxon>Pseudonocardiaceae</taxon>
        <taxon>Kutzneria</taxon>
    </lineage>
</organism>
<keyword evidence="2" id="KW-0472">Membrane</keyword>
<dbReference type="EMBL" id="QUNO01000010">
    <property type="protein sequence ID" value="REH42924.1"/>
    <property type="molecule type" value="Genomic_DNA"/>
</dbReference>
<reference evidence="3 4" key="1">
    <citation type="submission" date="2018-08" db="EMBL/GenBank/DDBJ databases">
        <title>Genomic Encyclopedia of Archaeal and Bacterial Type Strains, Phase II (KMG-II): from individual species to whole genera.</title>
        <authorList>
            <person name="Goeker M."/>
        </authorList>
    </citation>
    <scope>NUCLEOTIDE SEQUENCE [LARGE SCALE GENOMIC DNA]</scope>
    <source>
        <strain evidence="3 4">DSM 45791</strain>
    </source>
</reference>
<comment type="caution">
    <text evidence="3">The sequence shown here is derived from an EMBL/GenBank/DDBJ whole genome shotgun (WGS) entry which is preliminary data.</text>
</comment>
<feature type="transmembrane region" description="Helical" evidence="2">
    <location>
        <begin position="34"/>
        <end position="55"/>
    </location>
</feature>
<keyword evidence="2" id="KW-1133">Transmembrane helix</keyword>
<dbReference type="AlphaFoldDB" id="A0A3E0HDP5"/>
<feature type="non-terminal residue" evidence="3">
    <location>
        <position position="1"/>
    </location>
</feature>
<name>A0A3E0HDP5_9PSEU</name>
<proteinExistence type="predicted"/>
<keyword evidence="2" id="KW-0812">Transmembrane</keyword>
<protein>
    <submittedName>
        <fullName evidence="3">DHA2 family multidrug resistance protein-like MFS transporter</fullName>
    </submittedName>
</protein>
<gene>
    <name evidence="3" type="ORF">BCF44_110429</name>
</gene>
<feature type="region of interest" description="Disordered" evidence="1">
    <location>
        <begin position="60"/>
        <end position="80"/>
    </location>
</feature>
<keyword evidence="4" id="KW-1185">Reference proteome</keyword>
<evidence type="ECO:0000256" key="2">
    <source>
        <dbReference type="SAM" id="Phobius"/>
    </source>
</evidence>
<sequence>QTLATASTVAHGLPQAQSDSLLSVAREAFTHSLHYSAIAGGVVAVGAAIFTIALLRRIKPTPPAPKENNEETKVLEGAVA</sequence>